<dbReference type="SUPFAM" id="SSF47240">
    <property type="entry name" value="Ferritin-like"/>
    <property type="match status" value="1"/>
</dbReference>
<name>A0ABP7MFU3_9BACT</name>
<gene>
    <name evidence="1" type="ORF">GCM10022406_05150</name>
</gene>
<protein>
    <recommendedName>
        <fullName evidence="3">Ferritin-like domain-containing protein</fullName>
    </recommendedName>
</protein>
<keyword evidence="2" id="KW-1185">Reference proteome</keyword>
<accession>A0ABP7MFU3</accession>
<proteinExistence type="predicted"/>
<dbReference type="EMBL" id="BAABDH010000012">
    <property type="protein sequence ID" value="GAA3922003.1"/>
    <property type="molecule type" value="Genomic_DNA"/>
</dbReference>
<comment type="caution">
    <text evidence="1">The sequence shown here is derived from an EMBL/GenBank/DDBJ whole genome shotgun (WGS) entry which is preliminary data.</text>
</comment>
<dbReference type="Pfam" id="PF13668">
    <property type="entry name" value="Ferritin_2"/>
    <property type="match status" value="1"/>
</dbReference>
<evidence type="ECO:0000313" key="1">
    <source>
        <dbReference type="EMBL" id="GAA3922003.1"/>
    </source>
</evidence>
<evidence type="ECO:0000313" key="2">
    <source>
        <dbReference type="Proteomes" id="UP001499909"/>
    </source>
</evidence>
<dbReference type="InterPro" id="IPR009078">
    <property type="entry name" value="Ferritin-like_SF"/>
</dbReference>
<organism evidence="1 2">
    <name type="scientific">Hymenobacter algoricola</name>
    <dbReference type="NCBI Taxonomy" id="486267"/>
    <lineage>
        <taxon>Bacteria</taxon>
        <taxon>Pseudomonadati</taxon>
        <taxon>Bacteroidota</taxon>
        <taxon>Cytophagia</taxon>
        <taxon>Cytophagales</taxon>
        <taxon>Hymenobacteraceae</taxon>
        <taxon>Hymenobacter</taxon>
    </lineage>
</organism>
<sequence>MNILKVLANLAEVDPEAYQRLSARRGMLSSLGRLGRKAAATAVPLGLGAVLQQAYGRNSQTILDTFTLALRLEYLENEFYTLALTAGRNGTLVFPAGTMPVIQQIQEQEQAHVTFLQRQLQNSSAAVPAKPNFDFTGSKNGTKAAAFATVFTSFDTFLKVAQLLEDTGVRAYKGQLDFLAANNDLLEAGLQIHAVEARHAAHIRGMRRATQNANVRNWVSKNDDTITTAGVTDAVYAGEEIQLQTLPGVPIRSFPFDTTPIVTDTPEKAKISLGEAFDEPITAAVASQLADLFIY</sequence>
<reference evidence="2" key="1">
    <citation type="journal article" date="2019" name="Int. J. Syst. Evol. Microbiol.">
        <title>The Global Catalogue of Microorganisms (GCM) 10K type strain sequencing project: providing services to taxonomists for standard genome sequencing and annotation.</title>
        <authorList>
            <consortium name="The Broad Institute Genomics Platform"/>
            <consortium name="The Broad Institute Genome Sequencing Center for Infectious Disease"/>
            <person name="Wu L."/>
            <person name="Ma J."/>
        </authorList>
    </citation>
    <scope>NUCLEOTIDE SEQUENCE [LARGE SCALE GENOMIC DNA]</scope>
    <source>
        <strain evidence="2">JCM 17214</strain>
    </source>
</reference>
<evidence type="ECO:0008006" key="3">
    <source>
        <dbReference type="Google" id="ProtNLM"/>
    </source>
</evidence>
<dbReference type="Proteomes" id="UP001499909">
    <property type="component" value="Unassembled WGS sequence"/>
</dbReference>
<dbReference type="RefSeq" id="WP_345109648.1">
    <property type="nucleotide sequence ID" value="NZ_BAABDH010000012.1"/>
</dbReference>